<gene>
    <name evidence="1" type="ORF">FB470_007052</name>
</gene>
<keyword evidence="2" id="KW-1185">Reference proteome</keyword>
<sequence>MPEFDVGCQVIYLPGEPDDTTRRLCRRGVVAGTPVFDPGTDTTWVPVQVDGKPGDQDPDWVRADTVVDVRTPQRAEPGAHG</sequence>
<accession>A0ABU0F642</accession>
<evidence type="ECO:0000313" key="1">
    <source>
        <dbReference type="EMBL" id="MDQ0383058.1"/>
    </source>
</evidence>
<dbReference type="RefSeq" id="WP_306998763.1">
    <property type="nucleotide sequence ID" value="NZ_JAUSUT010000001.1"/>
</dbReference>
<name>A0ABU0F642_9PSEU</name>
<dbReference type="Proteomes" id="UP001229651">
    <property type="component" value="Unassembled WGS sequence"/>
</dbReference>
<organism evidence="1 2">
    <name type="scientific">Amycolatopsis thermophila</name>
    <dbReference type="NCBI Taxonomy" id="206084"/>
    <lineage>
        <taxon>Bacteria</taxon>
        <taxon>Bacillati</taxon>
        <taxon>Actinomycetota</taxon>
        <taxon>Actinomycetes</taxon>
        <taxon>Pseudonocardiales</taxon>
        <taxon>Pseudonocardiaceae</taxon>
        <taxon>Amycolatopsis</taxon>
    </lineage>
</organism>
<comment type="caution">
    <text evidence="1">The sequence shown here is derived from an EMBL/GenBank/DDBJ whole genome shotgun (WGS) entry which is preliminary data.</text>
</comment>
<protein>
    <submittedName>
        <fullName evidence="1">Uncharacterized protein</fullName>
    </submittedName>
</protein>
<dbReference type="EMBL" id="JAUSUT010000001">
    <property type="protein sequence ID" value="MDQ0383058.1"/>
    <property type="molecule type" value="Genomic_DNA"/>
</dbReference>
<evidence type="ECO:0000313" key="2">
    <source>
        <dbReference type="Proteomes" id="UP001229651"/>
    </source>
</evidence>
<reference evidence="1 2" key="1">
    <citation type="submission" date="2023-07" db="EMBL/GenBank/DDBJ databases">
        <title>Sequencing the genomes of 1000 actinobacteria strains.</title>
        <authorList>
            <person name="Klenk H.-P."/>
        </authorList>
    </citation>
    <scope>NUCLEOTIDE SEQUENCE [LARGE SCALE GENOMIC DNA]</scope>
    <source>
        <strain evidence="1 2">DSM 45805</strain>
    </source>
</reference>
<proteinExistence type="predicted"/>